<name>A0A1F4VJZ9_UNCKA</name>
<evidence type="ECO:0000313" key="3">
    <source>
        <dbReference type="Proteomes" id="UP000177763"/>
    </source>
</evidence>
<sequence length="181" mass="20165">MKQKGFIKFTFPTVLILIEVAIGYLVLMNKTQPTIPKLKSKSPISQNQISPNFTVLYPPTPSSFGCNPYSGVYKTHQGKVIQDYEQWRVLYDQLLKGCYTKTKAPQIIDFSKKTMLAVFAGNSCEGTKIKVKEASIVGNKIIVSSIKTIGGCSLPSFSFPFTLISIDKSDFPVEFLFESTQ</sequence>
<evidence type="ECO:0000256" key="1">
    <source>
        <dbReference type="SAM" id="Phobius"/>
    </source>
</evidence>
<protein>
    <recommendedName>
        <fullName evidence="4">PrcB C-terminal domain-containing protein</fullName>
    </recommendedName>
</protein>
<dbReference type="EMBL" id="MEVN01000017">
    <property type="protein sequence ID" value="OGC57290.1"/>
    <property type="molecule type" value="Genomic_DNA"/>
</dbReference>
<dbReference type="AlphaFoldDB" id="A0A1F4VJZ9"/>
<organism evidence="2 3">
    <name type="scientific">candidate division WWE3 bacterium RIFCSPLOWO2_12_FULL_36_10</name>
    <dbReference type="NCBI Taxonomy" id="1802630"/>
    <lineage>
        <taxon>Bacteria</taxon>
        <taxon>Katanobacteria</taxon>
    </lineage>
</organism>
<proteinExistence type="predicted"/>
<keyword evidence="1" id="KW-0812">Transmembrane</keyword>
<accession>A0A1F4VJZ9</accession>
<dbReference type="Proteomes" id="UP000177763">
    <property type="component" value="Unassembled WGS sequence"/>
</dbReference>
<keyword evidence="1" id="KW-0472">Membrane</keyword>
<gene>
    <name evidence="2" type="ORF">A3H26_03330</name>
</gene>
<evidence type="ECO:0000313" key="2">
    <source>
        <dbReference type="EMBL" id="OGC57290.1"/>
    </source>
</evidence>
<reference evidence="2 3" key="1">
    <citation type="journal article" date="2016" name="Nat. Commun.">
        <title>Thousands of microbial genomes shed light on interconnected biogeochemical processes in an aquifer system.</title>
        <authorList>
            <person name="Anantharaman K."/>
            <person name="Brown C.T."/>
            <person name="Hug L.A."/>
            <person name="Sharon I."/>
            <person name="Castelle C.J."/>
            <person name="Probst A.J."/>
            <person name="Thomas B.C."/>
            <person name="Singh A."/>
            <person name="Wilkins M.J."/>
            <person name="Karaoz U."/>
            <person name="Brodie E.L."/>
            <person name="Williams K.H."/>
            <person name="Hubbard S.S."/>
            <person name="Banfield J.F."/>
        </authorList>
    </citation>
    <scope>NUCLEOTIDE SEQUENCE [LARGE SCALE GENOMIC DNA]</scope>
</reference>
<evidence type="ECO:0008006" key="4">
    <source>
        <dbReference type="Google" id="ProtNLM"/>
    </source>
</evidence>
<keyword evidence="1" id="KW-1133">Transmembrane helix</keyword>
<comment type="caution">
    <text evidence="2">The sequence shown here is derived from an EMBL/GenBank/DDBJ whole genome shotgun (WGS) entry which is preliminary data.</text>
</comment>
<feature type="transmembrane region" description="Helical" evidence="1">
    <location>
        <begin position="6"/>
        <end position="27"/>
    </location>
</feature>